<dbReference type="EMBL" id="CP043617">
    <property type="protein sequence ID" value="QFR49660.1"/>
    <property type="molecule type" value="Genomic_DNA"/>
</dbReference>
<feature type="transmembrane region" description="Helical" evidence="1">
    <location>
        <begin position="30"/>
        <end position="48"/>
    </location>
</feature>
<organism evidence="2 3">
    <name type="scientific">Sulfurimonas lithotrophica</name>
    <dbReference type="NCBI Taxonomy" id="2590022"/>
    <lineage>
        <taxon>Bacteria</taxon>
        <taxon>Pseudomonadati</taxon>
        <taxon>Campylobacterota</taxon>
        <taxon>Epsilonproteobacteria</taxon>
        <taxon>Campylobacterales</taxon>
        <taxon>Sulfurimonadaceae</taxon>
        <taxon>Sulfurimonas</taxon>
    </lineage>
</organism>
<gene>
    <name evidence="2" type="ORF">FJR48_07910</name>
</gene>
<reference evidence="2 3" key="1">
    <citation type="submission" date="2019-09" db="EMBL/GenBank/DDBJ databases">
        <title>Sulfurimonas gotlandica sp. nov., a chemoautotrophic and psychrotolerant epsilonproteobacterium isolated from a pelagic redoxcline, and an emended description of the genus Sulfurimonas.</title>
        <authorList>
            <person name="Wang S."/>
            <person name="Jiang L."/>
            <person name="Shao S."/>
        </authorList>
    </citation>
    <scope>NUCLEOTIDE SEQUENCE [LARGE SCALE GENOMIC DNA]</scope>
    <source>
        <strain evidence="2 3">GYSZ_1</strain>
    </source>
</reference>
<dbReference type="RefSeq" id="WP_152307607.1">
    <property type="nucleotide sequence ID" value="NZ_CP043617.1"/>
</dbReference>
<keyword evidence="1" id="KW-0472">Membrane</keyword>
<protein>
    <submittedName>
        <fullName evidence="2">Uncharacterized protein</fullName>
    </submittedName>
</protein>
<dbReference type="KEGG" id="sulg:FJR48_07910"/>
<evidence type="ECO:0000313" key="3">
    <source>
        <dbReference type="Proteomes" id="UP000326944"/>
    </source>
</evidence>
<proteinExistence type="predicted"/>
<evidence type="ECO:0000256" key="1">
    <source>
        <dbReference type="SAM" id="Phobius"/>
    </source>
</evidence>
<keyword evidence="3" id="KW-1185">Reference proteome</keyword>
<dbReference type="AlphaFoldDB" id="A0A5P8P260"/>
<keyword evidence="1" id="KW-0812">Transmembrane</keyword>
<dbReference type="Proteomes" id="UP000326944">
    <property type="component" value="Chromosome"/>
</dbReference>
<name>A0A5P8P260_9BACT</name>
<dbReference type="OrthoDB" id="5325929at2"/>
<keyword evidence="1" id="KW-1133">Transmembrane helix</keyword>
<accession>A0A5P8P260</accession>
<evidence type="ECO:0000313" key="2">
    <source>
        <dbReference type="EMBL" id="QFR49660.1"/>
    </source>
</evidence>
<sequence length="109" mass="11983">MAYILGLIVVGLFFLSLHYFTELNHKQKVLTSSIVLAIILGAIAFNTYSDAQRDNMMAVVTKFNQGKTINCNGIDVNSSLYDLSTGTFTFIGRENTPNYGQMISASSCK</sequence>